<evidence type="ECO:0008006" key="3">
    <source>
        <dbReference type="Google" id="ProtNLM"/>
    </source>
</evidence>
<evidence type="ECO:0000313" key="2">
    <source>
        <dbReference type="Proteomes" id="UP000006004"/>
    </source>
</evidence>
<dbReference type="EMBL" id="ACDZ02000005">
    <property type="protein sequence ID" value="EER69010.1"/>
    <property type="molecule type" value="Genomic_DNA"/>
</dbReference>
<organism evidence="1 2">
    <name type="scientific">Gemella haemolysans ATCC 10379</name>
    <dbReference type="NCBI Taxonomy" id="546270"/>
    <lineage>
        <taxon>Bacteria</taxon>
        <taxon>Bacillati</taxon>
        <taxon>Bacillota</taxon>
        <taxon>Bacilli</taxon>
        <taxon>Bacillales</taxon>
        <taxon>Gemellaceae</taxon>
        <taxon>Gemella</taxon>
    </lineage>
</organism>
<sequence length="206" mass="23941">MVRRTKGRKAKGKLFKKTIYIFTEGETESNYFRILNRKYKSSTNVKVETKSVGKQGKSLIQHAIGRKEKMTRNEKNNLGGIYVIFDKDDINNNDFQEALKLAKENDIKIGFSNKCFEIWMLAHFEKPNGSHVGKKLFIRLGDYLGCKQYEKNHKSDIGVLHKLEDFVSMAISNTKDMPEFSQKIVNEVPYTNIAQVIQEVYNREIY</sequence>
<name>C5NUQ2_9BACL</name>
<gene>
    <name evidence="1" type="ORF">GEMHA0001_1278</name>
</gene>
<dbReference type="eggNOG" id="ENOG5032SNM">
    <property type="taxonomic scope" value="Bacteria"/>
</dbReference>
<evidence type="ECO:0000313" key="1">
    <source>
        <dbReference type="EMBL" id="EER69010.1"/>
    </source>
</evidence>
<dbReference type="Proteomes" id="UP000006004">
    <property type="component" value="Unassembled WGS sequence"/>
</dbReference>
<dbReference type="InterPro" id="IPR025591">
    <property type="entry name" value="RloB"/>
</dbReference>
<dbReference type="GeneID" id="93288327"/>
<dbReference type="AlphaFoldDB" id="C5NUQ2"/>
<protein>
    <recommendedName>
        <fullName evidence="3">RloB-like protein</fullName>
    </recommendedName>
</protein>
<reference evidence="1" key="1">
    <citation type="submission" date="2009-01" db="EMBL/GenBank/DDBJ databases">
        <authorList>
            <person name="Fulton L."/>
            <person name="Clifton S."/>
            <person name="Chinwalla A.T."/>
            <person name="Mitreva M."/>
            <person name="Sodergren E."/>
            <person name="Weinstock G."/>
            <person name="Clifton S."/>
            <person name="Dooling D.J."/>
            <person name="Fulton B."/>
            <person name="Minx P."/>
            <person name="Pepin K.H."/>
            <person name="Johnson M."/>
            <person name="Bhonagiri V."/>
            <person name="Nash W.E."/>
            <person name="Mardis E.R."/>
            <person name="Wilson R.K."/>
        </authorList>
    </citation>
    <scope>NUCLEOTIDE SEQUENCE [LARGE SCALE GENOMIC DNA]</scope>
    <source>
        <strain evidence="1">ATCC 10379</strain>
    </source>
</reference>
<accession>C5NUQ2</accession>
<dbReference type="OrthoDB" id="9796523at2"/>
<dbReference type="Pfam" id="PF13707">
    <property type="entry name" value="RloB"/>
    <property type="match status" value="1"/>
</dbReference>
<dbReference type="RefSeq" id="WP_003144021.1">
    <property type="nucleotide sequence ID" value="NZ_ACDZ02000005.1"/>
</dbReference>
<keyword evidence="2" id="KW-1185">Reference proteome</keyword>
<comment type="caution">
    <text evidence="1">The sequence shown here is derived from an EMBL/GenBank/DDBJ whole genome shotgun (WGS) entry which is preliminary data.</text>
</comment>
<proteinExistence type="predicted"/>
<reference evidence="1" key="2">
    <citation type="submission" date="2009-06" db="EMBL/GenBank/DDBJ databases">
        <authorList>
            <person name="Sebastian Y."/>
            <person name="Madupu R."/>
            <person name="Durkin A.S."/>
            <person name="Torralba M."/>
            <person name="Methe B."/>
            <person name="Sutton G.G."/>
            <person name="Strausberg R.L."/>
            <person name="Nelson K.E."/>
        </authorList>
    </citation>
    <scope>NUCLEOTIDE SEQUENCE [LARGE SCALE GENOMIC DNA]</scope>
    <source>
        <strain evidence="1">ATCC 10379</strain>
    </source>
</reference>